<name>A0A553NAY8_TIGCA</name>
<evidence type="ECO:0000313" key="3">
    <source>
        <dbReference type="EMBL" id="TRY62588.1"/>
    </source>
</evidence>
<feature type="region of interest" description="Disordered" evidence="2">
    <location>
        <begin position="183"/>
        <end position="221"/>
    </location>
</feature>
<accession>A0A553NAY8</accession>
<feature type="coiled-coil region" evidence="1">
    <location>
        <begin position="24"/>
        <end position="51"/>
    </location>
</feature>
<proteinExistence type="predicted"/>
<dbReference type="EMBL" id="VCGU01000458">
    <property type="protein sequence ID" value="TRY62588.1"/>
    <property type="molecule type" value="Genomic_DNA"/>
</dbReference>
<sequence length="409" mass="46435">MDFDSQKQAANDHNQMLLKADVQAEEETLAMVRQVRQVRQAEDELLESEDEESSEKYLVDDETWLVIAKQRLLNRSENTQPISSSASTTSGSPIQARINRRKTNQIHLPLTLDLSSPLSFSSACPIPTTTTTTTTSVCSPDLDNCQDSKQVELNSVPSNFDITMEDKMLDLKGRAIQLAKDLKEIKAHPEEPEDEEEDEEEEEEDPNETIVPITDRALERLDSQDSLERVESLQDDEIPPVAQKEDDSKDINLRHLIKESCRRNSKSLEPTLREVENYPTIALASPRYTSGQSNCAEKRILGATRIDKACPMFLDLSAEGARKLRLKNAGLFRWHMPFRHGLFHQLSDSAEAMNNPLIFAPTGNFYSYLERRKVIPNVYQGPTKRQVSCCQRASNELPPRHDHTLTLKF</sequence>
<evidence type="ECO:0000256" key="1">
    <source>
        <dbReference type="SAM" id="Coils"/>
    </source>
</evidence>
<comment type="caution">
    <text evidence="3">The sequence shown here is derived from an EMBL/GenBank/DDBJ whole genome shotgun (WGS) entry which is preliminary data.</text>
</comment>
<feature type="compositionally biased region" description="Acidic residues" evidence="2">
    <location>
        <begin position="191"/>
        <end position="207"/>
    </location>
</feature>
<evidence type="ECO:0000256" key="2">
    <source>
        <dbReference type="SAM" id="MobiDB-lite"/>
    </source>
</evidence>
<keyword evidence="4" id="KW-1185">Reference proteome</keyword>
<dbReference type="Proteomes" id="UP000318571">
    <property type="component" value="Chromosome 10"/>
</dbReference>
<protein>
    <submittedName>
        <fullName evidence="3">Uncharacterized protein</fullName>
    </submittedName>
</protein>
<organism evidence="3 4">
    <name type="scientific">Tigriopus californicus</name>
    <name type="common">Marine copepod</name>
    <dbReference type="NCBI Taxonomy" id="6832"/>
    <lineage>
        <taxon>Eukaryota</taxon>
        <taxon>Metazoa</taxon>
        <taxon>Ecdysozoa</taxon>
        <taxon>Arthropoda</taxon>
        <taxon>Crustacea</taxon>
        <taxon>Multicrustacea</taxon>
        <taxon>Hexanauplia</taxon>
        <taxon>Copepoda</taxon>
        <taxon>Harpacticoida</taxon>
        <taxon>Harpacticidae</taxon>
        <taxon>Tigriopus</taxon>
    </lineage>
</organism>
<reference evidence="3 4" key="1">
    <citation type="journal article" date="2018" name="Nat. Ecol. Evol.">
        <title>Genomic signatures of mitonuclear coevolution across populations of Tigriopus californicus.</title>
        <authorList>
            <person name="Barreto F.S."/>
            <person name="Watson E.T."/>
            <person name="Lima T.G."/>
            <person name="Willett C.S."/>
            <person name="Edmands S."/>
            <person name="Li W."/>
            <person name="Burton R.S."/>
        </authorList>
    </citation>
    <scope>NUCLEOTIDE SEQUENCE [LARGE SCALE GENOMIC DNA]</scope>
    <source>
        <strain evidence="3 4">San Diego</strain>
    </source>
</reference>
<keyword evidence="1" id="KW-0175">Coiled coil</keyword>
<dbReference type="AlphaFoldDB" id="A0A553NAY8"/>
<gene>
    <name evidence="3" type="ORF">TCAL_12378</name>
</gene>
<evidence type="ECO:0000313" key="4">
    <source>
        <dbReference type="Proteomes" id="UP000318571"/>
    </source>
</evidence>